<comment type="caution">
    <text evidence="1">The sequence shown here is derived from an EMBL/GenBank/DDBJ whole genome shotgun (WGS) entry which is preliminary data.</text>
</comment>
<evidence type="ECO:0000313" key="1">
    <source>
        <dbReference type="EMBL" id="OMJ87646.1"/>
    </source>
</evidence>
<organism evidence="1 2">
    <name type="scientific">Stentor coeruleus</name>
    <dbReference type="NCBI Taxonomy" id="5963"/>
    <lineage>
        <taxon>Eukaryota</taxon>
        <taxon>Sar</taxon>
        <taxon>Alveolata</taxon>
        <taxon>Ciliophora</taxon>
        <taxon>Postciliodesmatophora</taxon>
        <taxon>Heterotrichea</taxon>
        <taxon>Heterotrichida</taxon>
        <taxon>Stentoridae</taxon>
        <taxon>Stentor</taxon>
    </lineage>
</organism>
<name>A0A1R2CFC6_9CILI</name>
<protein>
    <submittedName>
        <fullName evidence="1">Uncharacterized protein</fullName>
    </submittedName>
</protein>
<reference evidence="1 2" key="1">
    <citation type="submission" date="2016-11" db="EMBL/GenBank/DDBJ databases">
        <title>The macronuclear genome of Stentor coeruleus: a giant cell with tiny introns.</title>
        <authorList>
            <person name="Slabodnick M."/>
            <person name="Ruby J.G."/>
            <person name="Reiff S.B."/>
            <person name="Swart E.C."/>
            <person name="Gosai S."/>
            <person name="Prabakaran S."/>
            <person name="Witkowska E."/>
            <person name="Larue G.E."/>
            <person name="Fisher S."/>
            <person name="Freeman R.M."/>
            <person name="Gunawardena J."/>
            <person name="Chu W."/>
            <person name="Stover N.A."/>
            <person name="Gregory B.D."/>
            <person name="Nowacki M."/>
            <person name="Derisi J."/>
            <person name="Roy S.W."/>
            <person name="Marshall W.F."/>
            <person name="Sood P."/>
        </authorList>
    </citation>
    <scope>NUCLEOTIDE SEQUENCE [LARGE SCALE GENOMIC DNA]</scope>
    <source>
        <strain evidence="1">WM001</strain>
    </source>
</reference>
<sequence length="371" mass="42824">MAAFGLTSILRNLKDSYKYSTLKHKDFITVVNSISTRPEIVIFKQEHHEKVLVDKSKIEKLSILASDLLDLDIKHSQHLQSLTENLKSLTRLKRISKTLKSNLLNLEKTLFKEKKNFTLFFEDMTNSFKSLCKNAIPTSIKPLEIKEKLMKVIKTLVHNEVICNYDKLIKCKLPIKLLNGFYLNAPSEEPELEVRSDRENKKVLAHVNVLTRHLEKVASDLLRIYWVDNKKPLIKLNDSDTKNYLESRWNKSISPNELKILKMKINRLHNRGSLTDDEAKSMLGKISILPISPDADKSLNVSYFKSTMENLNEIACEEDPVTETREKEQLAKSISKEISKRAKSFKRVKSFKPIGKRSNTPAKIHIRKSVK</sequence>
<accession>A0A1R2CFC6</accession>
<dbReference type="EMBL" id="MPUH01000171">
    <property type="protein sequence ID" value="OMJ87646.1"/>
    <property type="molecule type" value="Genomic_DNA"/>
</dbReference>
<evidence type="ECO:0000313" key="2">
    <source>
        <dbReference type="Proteomes" id="UP000187209"/>
    </source>
</evidence>
<dbReference type="AlphaFoldDB" id="A0A1R2CFC6"/>
<dbReference type="Proteomes" id="UP000187209">
    <property type="component" value="Unassembled WGS sequence"/>
</dbReference>
<gene>
    <name evidence="1" type="ORF">SteCoe_10571</name>
</gene>
<keyword evidence="2" id="KW-1185">Reference proteome</keyword>
<proteinExistence type="predicted"/>